<keyword evidence="3" id="KW-1185">Reference proteome</keyword>
<proteinExistence type="predicted"/>
<evidence type="ECO:0000259" key="1">
    <source>
        <dbReference type="Pfam" id="PF00534"/>
    </source>
</evidence>
<name>A0A518CID3_9PLAN</name>
<dbReference type="Proteomes" id="UP000317178">
    <property type="component" value="Chromosome"/>
</dbReference>
<dbReference type="GO" id="GO:0016757">
    <property type="term" value="F:glycosyltransferase activity"/>
    <property type="evidence" value="ECO:0007669"/>
    <property type="project" value="InterPro"/>
</dbReference>
<dbReference type="OrthoDB" id="8549922at2"/>
<dbReference type="PROSITE" id="PS51257">
    <property type="entry name" value="PROKAR_LIPOPROTEIN"/>
    <property type="match status" value="1"/>
</dbReference>
<keyword evidence="2" id="KW-0808">Transferase</keyword>
<dbReference type="Pfam" id="PF00534">
    <property type="entry name" value="Glycos_transf_1"/>
    <property type="match status" value="1"/>
</dbReference>
<dbReference type="AlphaFoldDB" id="A0A518CID3"/>
<dbReference type="RefSeq" id="WP_144993220.1">
    <property type="nucleotide sequence ID" value="NZ_CP036281.1"/>
</dbReference>
<evidence type="ECO:0000313" key="2">
    <source>
        <dbReference type="EMBL" id="QDU78988.1"/>
    </source>
</evidence>
<reference evidence="2 3" key="1">
    <citation type="submission" date="2019-02" db="EMBL/GenBank/DDBJ databases">
        <title>Deep-cultivation of Planctomycetes and their phenomic and genomic characterization uncovers novel biology.</title>
        <authorList>
            <person name="Wiegand S."/>
            <person name="Jogler M."/>
            <person name="Boedeker C."/>
            <person name="Pinto D."/>
            <person name="Vollmers J."/>
            <person name="Rivas-Marin E."/>
            <person name="Kohn T."/>
            <person name="Peeters S.H."/>
            <person name="Heuer A."/>
            <person name="Rast P."/>
            <person name="Oberbeckmann S."/>
            <person name="Bunk B."/>
            <person name="Jeske O."/>
            <person name="Meyerdierks A."/>
            <person name="Storesund J.E."/>
            <person name="Kallscheuer N."/>
            <person name="Luecker S."/>
            <person name="Lage O.M."/>
            <person name="Pohl T."/>
            <person name="Merkel B.J."/>
            <person name="Hornburger P."/>
            <person name="Mueller R.-W."/>
            <person name="Bruemmer F."/>
            <person name="Labrenz M."/>
            <person name="Spormann A.M."/>
            <person name="Op den Camp H."/>
            <person name="Overmann J."/>
            <person name="Amann R."/>
            <person name="Jetten M.S.M."/>
            <person name="Mascher T."/>
            <person name="Medema M.H."/>
            <person name="Devos D.P."/>
            <person name="Kaster A.-K."/>
            <person name="Ovreas L."/>
            <person name="Rohde M."/>
            <person name="Galperin M.Y."/>
            <person name="Jogler C."/>
        </authorList>
    </citation>
    <scope>NUCLEOTIDE SEQUENCE [LARGE SCALE GENOMIC DNA]</scope>
    <source>
        <strain evidence="2 3">Pla110</strain>
    </source>
</reference>
<accession>A0A518CID3</accession>
<sequence length="317" mass="36183">MRLLQVCNVGNIVGGTAACTWSVVRALPDCEHVICFRSPPTRETSERFNACAGVEQLLYRRHLSHKEVMAVRPDLVLMHNIGPAVVEVPQVIPSVQYVHSQIQPMQADFEMNCSHWLTSKRGQSDGFVCWQGVPLTARYEEEKKTHSRLTIGRICTPTVRKWPQALIPFYALLARKFPEVLWEFIGCPMRFQPELTKVCKGEVLFREANWDAREHVARWDAMLYHHPDLTESFGRTVAEAMRVGTIPIVDDRGGFVEQINSDTGFLCHHPAEFELAIEMLQDIETRQQISQAGMVWANANFSIEAFRQRLLGLLQKL</sequence>
<feature type="domain" description="Glycosyl transferase family 1" evidence="1">
    <location>
        <begin position="221"/>
        <end position="293"/>
    </location>
</feature>
<gene>
    <name evidence="2" type="ORF">Pla110_06920</name>
</gene>
<dbReference type="EMBL" id="CP036281">
    <property type="protein sequence ID" value="QDU78988.1"/>
    <property type="molecule type" value="Genomic_DNA"/>
</dbReference>
<dbReference type="Gene3D" id="3.40.50.2000">
    <property type="entry name" value="Glycogen Phosphorylase B"/>
    <property type="match status" value="1"/>
</dbReference>
<evidence type="ECO:0000313" key="3">
    <source>
        <dbReference type="Proteomes" id="UP000317178"/>
    </source>
</evidence>
<organism evidence="2 3">
    <name type="scientific">Polystyrenella longa</name>
    <dbReference type="NCBI Taxonomy" id="2528007"/>
    <lineage>
        <taxon>Bacteria</taxon>
        <taxon>Pseudomonadati</taxon>
        <taxon>Planctomycetota</taxon>
        <taxon>Planctomycetia</taxon>
        <taxon>Planctomycetales</taxon>
        <taxon>Planctomycetaceae</taxon>
        <taxon>Polystyrenella</taxon>
    </lineage>
</organism>
<protein>
    <submittedName>
        <fullName evidence="2">Glycosyl transferases group 1</fullName>
    </submittedName>
</protein>
<dbReference type="KEGG" id="plon:Pla110_06920"/>
<dbReference type="InterPro" id="IPR001296">
    <property type="entry name" value="Glyco_trans_1"/>
</dbReference>
<dbReference type="SUPFAM" id="SSF53756">
    <property type="entry name" value="UDP-Glycosyltransferase/glycogen phosphorylase"/>
    <property type="match status" value="1"/>
</dbReference>